<dbReference type="PANTHER" id="PTHR43118:SF1">
    <property type="entry name" value="RHAMNOGALACTURONAN LYASE (EUROFUNG)"/>
    <property type="match status" value="1"/>
</dbReference>
<evidence type="ECO:0000313" key="5">
    <source>
        <dbReference type="EMBL" id="MBM6660395.1"/>
    </source>
</evidence>
<evidence type="ECO:0000313" key="6">
    <source>
        <dbReference type="Proteomes" id="UP000764045"/>
    </source>
</evidence>
<dbReference type="Proteomes" id="UP000764045">
    <property type="component" value="Unassembled WGS sequence"/>
</dbReference>
<dbReference type="RefSeq" id="WP_205107104.1">
    <property type="nucleotide sequence ID" value="NZ_JACJJL010000001.1"/>
</dbReference>
<evidence type="ECO:0000259" key="4">
    <source>
        <dbReference type="Pfam" id="PF21348"/>
    </source>
</evidence>
<feature type="signal peptide" evidence="2">
    <location>
        <begin position="1"/>
        <end position="20"/>
    </location>
</feature>
<dbReference type="SUPFAM" id="SSF69318">
    <property type="entry name" value="Integrin alpha N-terminal domain"/>
    <property type="match status" value="1"/>
</dbReference>
<evidence type="ECO:0000259" key="3">
    <source>
        <dbReference type="Pfam" id="PF18370"/>
    </source>
</evidence>
<reference evidence="5 6" key="1">
    <citation type="journal article" date="2021" name="Sci. Rep.">
        <title>The distribution of antibiotic resistance genes in chicken gut microbiota commensals.</title>
        <authorList>
            <person name="Juricova H."/>
            <person name="Matiasovicova J."/>
            <person name="Kubasova T."/>
            <person name="Cejkova D."/>
            <person name="Rychlik I."/>
        </authorList>
    </citation>
    <scope>NUCLEOTIDE SEQUENCE [LARGE SCALE GENOMIC DNA]</scope>
    <source>
        <strain evidence="5 6">An819</strain>
    </source>
</reference>
<dbReference type="InterPro" id="IPR011050">
    <property type="entry name" value="Pectin_lyase_fold/virulence"/>
</dbReference>
<dbReference type="SUPFAM" id="SSF51126">
    <property type="entry name" value="Pectin lyase-like"/>
    <property type="match status" value="2"/>
</dbReference>
<feature type="domain" description="Rhamnogalacturonan lyase family 11 C-terminal" evidence="4">
    <location>
        <begin position="147"/>
        <end position="655"/>
    </location>
</feature>
<feature type="domain" description="Rhamnogalacturonan I lyase beta-sheet" evidence="3">
    <location>
        <begin position="26"/>
        <end position="112"/>
    </location>
</feature>
<protein>
    <submittedName>
        <fullName evidence="5">Autotransporter-associated beta strand repeat-containing protein</fullName>
    </submittedName>
</protein>
<dbReference type="InterPro" id="IPR013425">
    <property type="entry name" value="Autotrns_rpt"/>
</dbReference>
<dbReference type="EMBL" id="JACJJL010000001">
    <property type="protein sequence ID" value="MBM6660395.1"/>
    <property type="molecule type" value="Genomic_DNA"/>
</dbReference>
<sequence length="1538" mass="164411">MKKLTFTLIMLAALPANMMAQRLQQPLGRAVVAVTDNSKDAVLVSWRKLAQEPEDCTYNLYRRAQGSQDYTKVNSEPITKTNFETTRSVVPYGSERAVTTVSNGVESSKSNPFLFKQQQWKDLFFDFDFEDKVLNPKNYKVKFVWPMDLDGNGEFDAVLVDRLHSTSGEPDPDYGGVKPTDSHKLQAYTLDGTCLWTIDIGPNINLSAGQNDMALAYDINCDGRCEVIIKSSDGTRFWDSKANTWGKYAMGSTSPDVDGDGIYDYRTSDKYNAPFYVSVVDGRTGEEIDCSEINYSAITDGEDTWRRDNRNEYLNDSQGQEYAFLNGKFAICYFDGIHPSLAMQCYNRSKTTGHHYYIMEWKYDWDGGKPSNWHHSFTYPLKQATPAAAEFHQFRVADVDGDGIDELMEGGYAINPAKGRVMSPGIGHGDRFDVTDIDPERPGLEVFAIQQSSYCGAYLYDVATGEHIHEWWMPKSQDVGRGRCIDVDPGHKGLESWSFAASDKLFDCKGNVISTGENAYPVEAIWWDGDLQRELLASAGGNGSSTNVHVQKFGGTRLIEFSRQSGWKVHAQTGARPGYFGDMTGDWREEVILMKQNDSHATGLVGYSTDIPSDHSMYTLQEDPHYRLDCTTRAYYQMPCPGFYLGGDMPYPPLPPTAVADLRWAQGGSWGAGTRGFTSFDHSSEKAYADGQSVIFDMSGDNSKPISIDGTVSPKAVYVMAPKGHDYSFTGEGRLAGSMELWKSMQGTASFDADFAFTGRTVISEGTLCLNGTVAGPIELRARGTLAGTGLISGDMAFEEALNYEGCRLMPGSPADKYGTLTFGKSLTLPGDVYIEAAIASGKAAKIRVEGDLTLEGDNTITLVADGGELAAGRYVVAECTGKLTAEPQHIATRGLEGVNYDVVVDANQIAIVVNEMRAPEQGVTWTGAESNSWNYKDGNFKVDGSATEFVNGDAISFTDASANRNITLDTYVKPASVTFDFDGQAYTLSGSGGLTGTTGLTKDGNGELSIDLQNSDYTGPTVVNAGTLTVSNISVGGSKSAIGAASADAGNLVINGGARLNVTAESAATDRIITISDTAALCIADPEGALTLNAQVRGDGYLVKEGPGRLTLRGSGVYPISGLIIKGGLVIQGTYSASFGGSGAPLTLAGGELQMASNSSMSTMPAFNYAFNVVEGTENTLRNTTRGVIDGSVRGKGTLTVVGNGVRSDLNADFSAFEGTLIASGNSVRLSAGVTDMSRARLVLEAGANVQHKRQGSDDSEEVTTKVGSLESESADCQVGNSSDTYLVGYLNTDASYAGKLAAKAVEKHGTGTWTLLGTGSSAAITAFDGTLHLANVQTQEPLTTGIVTARDHGTIAGEGYAGSIAVYKGGVLTAGNDGGCGTITALGNVTMYTGSTLMVKIQRGRFGGRNNDKFDISGRLAHSNDTLLVKVQQGVALQPGDEFEVFVGDGTQAGSYTLKTECEGYEVVWDDSRLKTDGVLTVATVTSVGGVTADEGTVSVYSTDGKLLRDNVPSDRALDGLAPGVYIVGGEKAIKE</sequence>
<gene>
    <name evidence="5" type="ORF">H6B30_01255</name>
</gene>
<dbReference type="InterPro" id="IPR034641">
    <property type="entry name" value="RGL11"/>
</dbReference>
<name>A0A938WL58_9BACT</name>
<keyword evidence="1 2" id="KW-0732">Signal</keyword>
<keyword evidence="6" id="KW-1185">Reference proteome</keyword>
<evidence type="ECO:0000256" key="2">
    <source>
        <dbReference type="SAM" id="SignalP"/>
    </source>
</evidence>
<dbReference type="InterPro" id="IPR013783">
    <property type="entry name" value="Ig-like_fold"/>
</dbReference>
<dbReference type="InterPro" id="IPR028994">
    <property type="entry name" value="Integrin_alpha_N"/>
</dbReference>
<dbReference type="Pfam" id="PF21348">
    <property type="entry name" value="RGL11_C"/>
    <property type="match status" value="1"/>
</dbReference>
<proteinExistence type="predicted"/>
<dbReference type="Pfam" id="PF12951">
    <property type="entry name" value="PATR"/>
    <property type="match status" value="1"/>
</dbReference>
<dbReference type="Pfam" id="PF18370">
    <property type="entry name" value="RGI_lyase"/>
    <property type="match status" value="1"/>
</dbReference>
<evidence type="ECO:0000256" key="1">
    <source>
        <dbReference type="ARBA" id="ARBA00022729"/>
    </source>
</evidence>
<comment type="caution">
    <text evidence="5">The sequence shown here is derived from an EMBL/GenBank/DDBJ whole genome shotgun (WGS) entry which is preliminary data.</text>
</comment>
<dbReference type="InterPro" id="IPR041624">
    <property type="entry name" value="RGI_lyase"/>
</dbReference>
<dbReference type="NCBIfam" id="TIGR02601">
    <property type="entry name" value="autotrns_rpt"/>
    <property type="match status" value="1"/>
</dbReference>
<organism evidence="5 6">
    <name type="scientific">Marseilla massiliensis</name>
    <dbReference type="NCBI Taxonomy" id="1841864"/>
    <lineage>
        <taxon>Bacteria</taxon>
        <taxon>Pseudomonadati</taxon>
        <taxon>Bacteroidota</taxon>
        <taxon>Bacteroidia</taxon>
        <taxon>Bacteroidales</taxon>
        <taxon>Prevotellaceae</taxon>
        <taxon>Marseilla</taxon>
    </lineage>
</organism>
<accession>A0A938WL58</accession>
<feature type="chain" id="PRO_5037830264" evidence="2">
    <location>
        <begin position="21"/>
        <end position="1538"/>
    </location>
</feature>
<dbReference type="PANTHER" id="PTHR43118">
    <property type="entry name" value="RHAMNOGALACTURONAN LYASE (EUROFUNG)"/>
    <property type="match status" value="1"/>
</dbReference>
<dbReference type="Gene3D" id="2.60.40.10">
    <property type="entry name" value="Immunoglobulins"/>
    <property type="match status" value="1"/>
</dbReference>
<dbReference type="InterPro" id="IPR049366">
    <property type="entry name" value="RGL11_C"/>
</dbReference>